<feature type="compositionally biased region" description="Acidic residues" evidence="1">
    <location>
        <begin position="61"/>
        <end position="71"/>
    </location>
</feature>
<dbReference type="Gene3D" id="1.20.120.1240">
    <property type="entry name" value="Dynamin, middle domain"/>
    <property type="match status" value="1"/>
</dbReference>
<accession>A0AAD1U5C0</accession>
<sequence length="272" mass="31725">MQMIKNLIACEDAYINVNHPDFIVAKDALLNIFKKGNDPPPEENVFEKIEENNNIYRDSDQESEEEDDEEEMLEEGYTRREFFDNLMEQDNVNEVEPDNKAGSYLKRPSNKNEVKYFIGYEAENNMITHIPQVGLIKPPKKMRVDIDPNGREIVETQIIKNCLSSYFNIVRKHIADLVPKTIMAFLINKAKENSQQILYTSLCELELQDLMGEDPMIAECRKECHKTLENLSRAIELINEAQDYNYFKEEYKISSAKLGKMTFEDTKEDDVE</sequence>
<reference evidence="3" key="1">
    <citation type="submission" date="2023-07" db="EMBL/GenBank/DDBJ databases">
        <authorList>
            <consortium name="AG Swart"/>
            <person name="Singh M."/>
            <person name="Singh A."/>
            <person name="Seah K."/>
            <person name="Emmerich C."/>
        </authorList>
    </citation>
    <scope>NUCLEOTIDE SEQUENCE</scope>
    <source>
        <strain evidence="3">DP1</strain>
    </source>
</reference>
<dbReference type="GO" id="GO:0005874">
    <property type="term" value="C:microtubule"/>
    <property type="evidence" value="ECO:0007669"/>
    <property type="project" value="TreeGrafter"/>
</dbReference>
<proteinExistence type="predicted"/>
<dbReference type="GO" id="GO:0005525">
    <property type="term" value="F:GTP binding"/>
    <property type="evidence" value="ECO:0007669"/>
    <property type="project" value="InterPro"/>
</dbReference>
<gene>
    <name evidence="3" type="ORF">ECRASSUSDP1_LOCUS1750</name>
</gene>
<dbReference type="GO" id="GO:0008017">
    <property type="term" value="F:microtubule binding"/>
    <property type="evidence" value="ECO:0007669"/>
    <property type="project" value="TreeGrafter"/>
</dbReference>
<dbReference type="EMBL" id="CAMPGE010001646">
    <property type="protein sequence ID" value="CAI2360446.1"/>
    <property type="molecule type" value="Genomic_DNA"/>
</dbReference>
<evidence type="ECO:0000313" key="3">
    <source>
        <dbReference type="EMBL" id="CAI2360446.1"/>
    </source>
</evidence>
<organism evidence="3 4">
    <name type="scientific">Euplotes crassus</name>
    <dbReference type="NCBI Taxonomy" id="5936"/>
    <lineage>
        <taxon>Eukaryota</taxon>
        <taxon>Sar</taxon>
        <taxon>Alveolata</taxon>
        <taxon>Ciliophora</taxon>
        <taxon>Intramacronucleata</taxon>
        <taxon>Spirotrichea</taxon>
        <taxon>Hypotrichia</taxon>
        <taxon>Euplotida</taxon>
        <taxon>Euplotidae</taxon>
        <taxon>Moneuplotes</taxon>
    </lineage>
</organism>
<protein>
    <recommendedName>
        <fullName evidence="2">GED domain-containing protein</fullName>
    </recommendedName>
</protein>
<dbReference type="GO" id="GO:0016020">
    <property type="term" value="C:membrane"/>
    <property type="evidence" value="ECO:0007669"/>
    <property type="project" value="TreeGrafter"/>
</dbReference>
<dbReference type="PANTHER" id="PTHR11566">
    <property type="entry name" value="DYNAMIN"/>
    <property type="match status" value="1"/>
</dbReference>
<keyword evidence="4" id="KW-1185">Reference proteome</keyword>
<dbReference type="InterPro" id="IPR022812">
    <property type="entry name" value="Dynamin"/>
</dbReference>
<feature type="region of interest" description="Disordered" evidence="1">
    <location>
        <begin position="51"/>
        <end position="71"/>
    </location>
</feature>
<dbReference type="Proteomes" id="UP001295684">
    <property type="component" value="Unassembled WGS sequence"/>
</dbReference>
<dbReference type="SMART" id="SM00302">
    <property type="entry name" value="GED"/>
    <property type="match status" value="1"/>
</dbReference>
<dbReference type="InterPro" id="IPR020850">
    <property type="entry name" value="GED_dom"/>
</dbReference>
<dbReference type="GO" id="GO:0005737">
    <property type="term" value="C:cytoplasm"/>
    <property type="evidence" value="ECO:0007669"/>
    <property type="project" value="TreeGrafter"/>
</dbReference>
<dbReference type="InterPro" id="IPR003130">
    <property type="entry name" value="GED"/>
</dbReference>
<dbReference type="AlphaFoldDB" id="A0AAD1U5C0"/>
<dbReference type="PANTHER" id="PTHR11566:SF21">
    <property type="entry name" value="DYNAMIN RELATED PROTEIN 1, ISOFORM A"/>
    <property type="match status" value="1"/>
</dbReference>
<evidence type="ECO:0000256" key="1">
    <source>
        <dbReference type="SAM" id="MobiDB-lite"/>
    </source>
</evidence>
<comment type="caution">
    <text evidence="3">The sequence shown here is derived from an EMBL/GenBank/DDBJ whole genome shotgun (WGS) entry which is preliminary data.</text>
</comment>
<dbReference type="GO" id="GO:0003924">
    <property type="term" value="F:GTPase activity"/>
    <property type="evidence" value="ECO:0007669"/>
    <property type="project" value="InterPro"/>
</dbReference>
<feature type="domain" description="GED" evidence="2">
    <location>
        <begin position="156"/>
        <end position="246"/>
    </location>
</feature>
<dbReference type="PROSITE" id="PS51388">
    <property type="entry name" value="GED"/>
    <property type="match status" value="1"/>
</dbReference>
<name>A0AAD1U5C0_EUPCR</name>
<evidence type="ECO:0000259" key="2">
    <source>
        <dbReference type="PROSITE" id="PS51388"/>
    </source>
</evidence>
<evidence type="ECO:0000313" key="4">
    <source>
        <dbReference type="Proteomes" id="UP001295684"/>
    </source>
</evidence>
<dbReference type="Pfam" id="PF02212">
    <property type="entry name" value="GED"/>
    <property type="match status" value="1"/>
</dbReference>